<evidence type="ECO:0000256" key="5">
    <source>
        <dbReference type="ARBA" id="ARBA00022857"/>
    </source>
</evidence>
<evidence type="ECO:0000256" key="6">
    <source>
        <dbReference type="ARBA" id="ARBA00023002"/>
    </source>
</evidence>
<dbReference type="GO" id="GO:0050660">
    <property type="term" value="F:flavin adenine dinucleotide binding"/>
    <property type="evidence" value="ECO:0007669"/>
    <property type="project" value="InterPro"/>
</dbReference>
<keyword evidence="6" id="KW-0560">Oxidoreductase</keyword>
<dbReference type="GO" id="GO:0004499">
    <property type="term" value="F:N,N-dimethylaniline monooxygenase activity"/>
    <property type="evidence" value="ECO:0007669"/>
    <property type="project" value="InterPro"/>
</dbReference>
<reference evidence="8" key="1">
    <citation type="journal article" date="2021" name="IMA Fungus">
        <title>Genomic characterization of three marine fungi, including Emericellopsis atlantica sp. nov. with signatures of a generalist lifestyle and marine biomass degradation.</title>
        <authorList>
            <person name="Hagestad O.C."/>
            <person name="Hou L."/>
            <person name="Andersen J.H."/>
            <person name="Hansen E.H."/>
            <person name="Altermark B."/>
            <person name="Li C."/>
            <person name="Kuhnert E."/>
            <person name="Cox R.J."/>
            <person name="Crous P.W."/>
            <person name="Spatafora J.W."/>
            <person name="Lail K."/>
            <person name="Amirebrahimi M."/>
            <person name="Lipzen A."/>
            <person name="Pangilinan J."/>
            <person name="Andreopoulos W."/>
            <person name="Hayes R.D."/>
            <person name="Ng V."/>
            <person name="Grigoriev I.V."/>
            <person name="Jackson S.A."/>
            <person name="Sutton T.D.S."/>
            <person name="Dobson A.D.W."/>
            <person name="Rama T."/>
        </authorList>
    </citation>
    <scope>NUCLEOTIDE SEQUENCE</scope>
    <source>
        <strain evidence="8">TRa3180A</strain>
    </source>
</reference>
<evidence type="ECO:0000313" key="9">
    <source>
        <dbReference type="Proteomes" id="UP000887226"/>
    </source>
</evidence>
<name>A0A9P8CE59_9HELO</name>
<keyword evidence="4" id="KW-0274">FAD</keyword>
<dbReference type="Proteomes" id="UP000887226">
    <property type="component" value="Unassembled WGS sequence"/>
</dbReference>
<dbReference type="PRINTS" id="PR00370">
    <property type="entry name" value="FMOXYGENASE"/>
</dbReference>
<dbReference type="InterPro" id="IPR036291">
    <property type="entry name" value="NAD(P)-bd_dom_sf"/>
</dbReference>
<proteinExistence type="inferred from homology"/>
<comment type="caution">
    <text evidence="8">The sequence shown here is derived from an EMBL/GenBank/DDBJ whole genome shotgun (WGS) entry which is preliminary data.</text>
</comment>
<evidence type="ECO:0000256" key="1">
    <source>
        <dbReference type="ARBA" id="ARBA00001974"/>
    </source>
</evidence>
<dbReference type="SUPFAM" id="SSF51735">
    <property type="entry name" value="NAD(P)-binding Rossmann-fold domains"/>
    <property type="match status" value="1"/>
</dbReference>
<keyword evidence="3" id="KW-0285">Flavoprotein</keyword>
<sequence length="467" mass="52710">MGSVTTSHELFEVRRIAIIGAGPSGLAAAKYLIAEDSYEQLDVYEQQPEVGGVWFYSPEIVGVTPVPHTTPRGPPELPIWPKGSPAPLFSNPMYQHLNTNIPKPLMQYSDQNFDSQSRLFPSRQDVQTYLIKYSQDVRHLIKFFTQVADVHLVSKDGKDHWELTSRSIITEEQKTVEYDAVIVANGHYSVPFIPAVQGIEAFNAAYPSTIIHSKAYRSPDAFKNNKVIVIGSAASGLDIGTQISKVCRKPLLNSVKTSSELKLEQENKEEVPPIAEYLVDERAVRFEDGRIEKDIDAIVYCTGYLYSYPFLKSMEPPIVTNGRRVRDTYEQLFHINHPTLAFTALPQKSIPFPLSEAQAAAIAKVWANKLALPSKLKMIEFEEKRIEELGDGAGFHVLGFPNDARYINFMYDWVKTANDGFAKEPARWGSELVHLRERYQEVRKKFVEAGGQAKTLEELGFEFSLKY</sequence>
<dbReference type="PANTHER" id="PTHR23023">
    <property type="entry name" value="DIMETHYLANILINE MONOOXYGENASE"/>
    <property type="match status" value="1"/>
</dbReference>
<organism evidence="8 9">
    <name type="scientific">Calycina marina</name>
    <dbReference type="NCBI Taxonomy" id="1763456"/>
    <lineage>
        <taxon>Eukaryota</taxon>
        <taxon>Fungi</taxon>
        <taxon>Dikarya</taxon>
        <taxon>Ascomycota</taxon>
        <taxon>Pezizomycotina</taxon>
        <taxon>Leotiomycetes</taxon>
        <taxon>Helotiales</taxon>
        <taxon>Pezizellaceae</taxon>
        <taxon>Calycina</taxon>
    </lineage>
</organism>
<evidence type="ECO:0000256" key="2">
    <source>
        <dbReference type="ARBA" id="ARBA00009183"/>
    </source>
</evidence>
<dbReference type="Gene3D" id="3.50.50.60">
    <property type="entry name" value="FAD/NAD(P)-binding domain"/>
    <property type="match status" value="2"/>
</dbReference>
<keyword evidence="7 8" id="KW-0503">Monooxygenase</keyword>
<keyword evidence="5" id="KW-0521">NADP</keyword>
<keyword evidence="9" id="KW-1185">Reference proteome</keyword>
<accession>A0A9P8CE59</accession>
<dbReference type="AlphaFoldDB" id="A0A9P8CE59"/>
<dbReference type="OrthoDB" id="66881at2759"/>
<dbReference type="EMBL" id="MU253954">
    <property type="protein sequence ID" value="KAG9243748.1"/>
    <property type="molecule type" value="Genomic_DNA"/>
</dbReference>
<gene>
    <name evidence="8" type="ORF">BJ878DRAFT_104948</name>
</gene>
<dbReference type="FunFam" id="3.50.50.60:FF:000138">
    <property type="entry name" value="Flavin-containing monooxygenase"/>
    <property type="match status" value="1"/>
</dbReference>
<evidence type="ECO:0000256" key="7">
    <source>
        <dbReference type="ARBA" id="ARBA00023033"/>
    </source>
</evidence>
<dbReference type="PIRSF" id="PIRSF000332">
    <property type="entry name" value="FMO"/>
    <property type="match status" value="1"/>
</dbReference>
<evidence type="ECO:0000313" key="8">
    <source>
        <dbReference type="EMBL" id="KAG9243748.1"/>
    </source>
</evidence>
<evidence type="ECO:0000256" key="4">
    <source>
        <dbReference type="ARBA" id="ARBA00022827"/>
    </source>
</evidence>
<dbReference type="InterPro" id="IPR020946">
    <property type="entry name" value="Flavin_mOase-like"/>
</dbReference>
<dbReference type="GO" id="GO:0050661">
    <property type="term" value="F:NADP binding"/>
    <property type="evidence" value="ECO:0007669"/>
    <property type="project" value="InterPro"/>
</dbReference>
<dbReference type="InterPro" id="IPR000960">
    <property type="entry name" value="Flavin_mOase"/>
</dbReference>
<protein>
    <submittedName>
        <fullName evidence="8">Flavin dependent monooxygenase-like protein</fullName>
    </submittedName>
</protein>
<dbReference type="SUPFAM" id="SSF51905">
    <property type="entry name" value="FAD/NAD(P)-binding domain"/>
    <property type="match status" value="1"/>
</dbReference>
<comment type="cofactor">
    <cofactor evidence="1">
        <name>FAD</name>
        <dbReference type="ChEBI" id="CHEBI:57692"/>
    </cofactor>
</comment>
<comment type="similarity">
    <text evidence="2">Belongs to the FMO family.</text>
</comment>
<evidence type="ECO:0000256" key="3">
    <source>
        <dbReference type="ARBA" id="ARBA00022630"/>
    </source>
</evidence>
<dbReference type="Pfam" id="PF00743">
    <property type="entry name" value="FMO-like"/>
    <property type="match status" value="2"/>
</dbReference>
<dbReference type="InterPro" id="IPR050346">
    <property type="entry name" value="FMO-like"/>
</dbReference>
<dbReference type="InterPro" id="IPR036188">
    <property type="entry name" value="FAD/NAD-bd_sf"/>
</dbReference>
<dbReference type="Pfam" id="PF13450">
    <property type="entry name" value="NAD_binding_8"/>
    <property type="match status" value="1"/>
</dbReference>